<keyword evidence="3" id="KW-1185">Reference proteome</keyword>
<protein>
    <recommendedName>
        <fullName evidence="1">F-box domain-containing protein</fullName>
    </recommendedName>
</protein>
<dbReference type="PANTHER" id="PTHR31672">
    <property type="entry name" value="BNACNNG10540D PROTEIN"/>
    <property type="match status" value="1"/>
</dbReference>
<evidence type="ECO:0000313" key="3">
    <source>
        <dbReference type="Proteomes" id="UP000222542"/>
    </source>
</evidence>
<gene>
    <name evidence="2" type="ORF">T459_07347</name>
</gene>
<dbReference type="Proteomes" id="UP000222542">
    <property type="component" value="Unassembled WGS sequence"/>
</dbReference>
<sequence>MAKKKLQKALQHDTPVLPRDILLFSIFVRLPVQSLLRFQSVSKSWKVMIYNKEFIKAHRDHTKVMGGKKLLMRSIYTHNFVFRDLENHQVLVTLDEKQLFPNESFQADHIICSCDGLVLLKNFTNYKNYAVWNPPTGNIDVLNVRS</sequence>
<dbReference type="PANTHER" id="PTHR31672:SF13">
    <property type="entry name" value="F-BOX PROTEIN CPR30-LIKE"/>
    <property type="match status" value="1"/>
</dbReference>
<comment type="caution">
    <text evidence="2">The sequence shown here is derived from an EMBL/GenBank/DDBJ whole genome shotgun (WGS) entry which is preliminary data.</text>
</comment>
<accession>A0A2G2ZTG9</accession>
<dbReference type="Gene3D" id="1.20.1280.50">
    <property type="match status" value="1"/>
</dbReference>
<proteinExistence type="predicted"/>
<reference evidence="2 3" key="1">
    <citation type="journal article" date="2014" name="Nat. Genet.">
        <title>Genome sequence of the hot pepper provides insights into the evolution of pungency in Capsicum species.</title>
        <authorList>
            <person name="Kim S."/>
            <person name="Park M."/>
            <person name="Yeom S.I."/>
            <person name="Kim Y.M."/>
            <person name="Lee J.M."/>
            <person name="Lee H.A."/>
            <person name="Seo E."/>
            <person name="Choi J."/>
            <person name="Cheong K."/>
            <person name="Kim K.T."/>
            <person name="Jung K."/>
            <person name="Lee G.W."/>
            <person name="Oh S.K."/>
            <person name="Bae C."/>
            <person name="Kim S.B."/>
            <person name="Lee H.Y."/>
            <person name="Kim S.Y."/>
            <person name="Kim M.S."/>
            <person name="Kang B.C."/>
            <person name="Jo Y.D."/>
            <person name="Yang H.B."/>
            <person name="Jeong H.J."/>
            <person name="Kang W.H."/>
            <person name="Kwon J.K."/>
            <person name="Shin C."/>
            <person name="Lim J.Y."/>
            <person name="Park J.H."/>
            <person name="Huh J.H."/>
            <person name="Kim J.S."/>
            <person name="Kim B.D."/>
            <person name="Cohen O."/>
            <person name="Paran I."/>
            <person name="Suh M.C."/>
            <person name="Lee S.B."/>
            <person name="Kim Y.K."/>
            <person name="Shin Y."/>
            <person name="Noh S.J."/>
            <person name="Park J."/>
            <person name="Seo Y.S."/>
            <person name="Kwon S.Y."/>
            <person name="Kim H.A."/>
            <person name="Park J.M."/>
            <person name="Kim H.J."/>
            <person name="Choi S.B."/>
            <person name="Bosland P.W."/>
            <person name="Reeves G."/>
            <person name="Jo S.H."/>
            <person name="Lee B.W."/>
            <person name="Cho H.T."/>
            <person name="Choi H.S."/>
            <person name="Lee M.S."/>
            <person name="Yu Y."/>
            <person name="Do Choi Y."/>
            <person name="Park B.S."/>
            <person name="van Deynze A."/>
            <person name="Ashrafi H."/>
            <person name="Hill T."/>
            <person name="Kim W.T."/>
            <person name="Pai H.S."/>
            <person name="Ahn H.K."/>
            <person name="Yeam I."/>
            <person name="Giovannoni J.J."/>
            <person name="Rose J.K."/>
            <person name="Sorensen I."/>
            <person name="Lee S.J."/>
            <person name="Kim R.W."/>
            <person name="Choi I.Y."/>
            <person name="Choi B.S."/>
            <person name="Lim J.S."/>
            <person name="Lee Y.H."/>
            <person name="Choi D."/>
        </authorList>
    </citation>
    <scope>NUCLEOTIDE SEQUENCE [LARGE SCALE GENOMIC DNA]</scope>
    <source>
        <strain evidence="3">cv. CM334</strain>
    </source>
</reference>
<dbReference type="Pfam" id="PF12937">
    <property type="entry name" value="F-box-like"/>
    <property type="match status" value="1"/>
</dbReference>
<reference evidence="2 3" key="2">
    <citation type="journal article" date="2017" name="Genome Biol.">
        <title>New reference genome sequences of hot pepper reveal the massive evolution of plant disease-resistance genes by retroduplication.</title>
        <authorList>
            <person name="Kim S."/>
            <person name="Park J."/>
            <person name="Yeom S.I."/>
            <person name="Kim Y.M."/>
            <person name="Seo E."/>
            <person name="Kim K.T."/>
            <person name="Kim M.S."/>
            <person name="Lee J.M."/>
            <person name="Cheong K."/>
            <person name="Shin H.S."/>
            <person name="Kim S.B."/>
            <person name="Han K."/>
            <person name="Lee J."/>
            <person name="Park M."/>
            <person name="Lee H.A."/>
            <person name="Lee H.Y."/>
            <person name="Lee Y."/>
            <person name="Oh S."/>
            <person name="Lee J.H."/>
            <person name="Choi E."/>
            <person name="Choi E."/>
            <person name="Lee S.E."/>
            <person name="Jeon J."/>
            <person name="Kim H."/>
            <person name="Choi G."/>
            <person name="Song H."/>
            <person name="Lee J."/>
            <person name="Lee S.C."/>
            <person name="Kwon J.K."/>
            <person name="Lee H.Y."/>
            <person name="Koo N."/>
            <person name="Hong Y."/>
            <person name="Kim R.W."/>
            <person name="Kang W.H."/>
            <person name="Huh J.H."/>
            <person name="Kang B.C."/>
            <person name="Yang T.J."/>
            <person name="Lee Y.H."/>
            <person name="Bennetzen J.L."/>
            <person name="Choi D."/>
        </authorList>
    </citation>
    <scope>NUCLEOTIDE SEQUENCE [LARGE SCALE GENOMIC DNA]</scope>
    <source>
        <strain evidence="3">cv. CM334</strain>
    </source>
</reference>
<dbReference type="EMBL" id="AYRZ02000003">
    <property type="protein sequence ID" value="PHT85241.1"/>
    <property type="molecule type" value="Genomic_DNA"/>
</dbReference>
<dbReference type="AlphaFoldDB" id="A0A2G2ZTG9"/>
<name>A0A2G2ZTG9_CAPAN</name>
<dbReference type="Gramene" id="PHT85241">
    <property type="protein sequence ID" value="PHT85241"/>
    <property type="gene ID" value="T459_07347"/>
</dbReference>
<evidence type="ECO:0000313" key="2">
    <source>
        <dbReference type="EMBL" id="PHT85241.1"/>
    </source>
</evidence>
<dbReference type="InterPro" id="IPR001810">
    <property type="entry name" value="F-box_dom"/>
</dbReference>
<organism evidence="2 3">
    <name type="scientific">Capsicum annuum</name>
    <name type="common">Capsicum pepper</name>
    <dbReference type="NCBI Taxonomy" id="4072"/>
    <lineage>
        <taxon>Eukaryota</taxon>
        <taxon>Viridiplantae</taxon>
        <taxon>Streptophyta</taxon>
        <taxon>Embryophyta</taxon>
        <taxon>Tracheophyta</taxon>
        <taxon>Spermatophyta</taxon>
        <taxon>Magnoliopsida</taxon>
        <taxon>eudicotyledons</taxon>
        <taxon>Gunneridae</taxon>
        <taxon>Pentapetalae</taxon>
        <taxon>asterids</taxon>
        <taxon>lamiids</taxon>
        <taxon>Solanales</taxon>
        <taxon>Solanaceae</taxon>
        <taxon>Solanoideae</taxon>
        <taxon>Capsiceae</taxon>
        <taxon>Capsicum</taxon>
    </lineage>
</organism>
<feature type="domain" description="F-box" evidence="1">
    <location>
        <begin position="17"/>
        <end position="51"/>
    </location>
</feature>
<evidence type="ECO:0000259" key="1">
    <source>
        <dbReference type="Pfam" id="PF12937"/>
    </source>
</evidence>
<dbReference type="InterPro" id="IPR050796">
    <property type="entry name" value="SCF_F-box_component"/>
</dbReference>
<dbReference type="InterPro" id="IPR036047">
    <property type="entry name" value="F-box-like_dom_sf"/>
</dbReference>
<dbReference type="SUPFAM" id="SSF81383">
    <property type="entry name" value="F-box domain"/>
    <property type="match status" value="1"/>
</dbReference>